<dbReference type="GO" id="GO:0000278">
    <property type="term" value="P:mitotic cell cycle"/>
    <property type="evidence" value="ECO:0007669"/>
    <property type="project" value="TreeGrafter"/>
</dbReference>
<reference evidence="9" key="1">
    <citation type="journal article" date="2021" name="J Fungi (Basel)">
        <title>Virulence traits and population genomics of the black yeast Aureobasidium melanogenum.</title>
        <authorList>
            <person name="Cernosa A."/>
            <person name="Sun X."/>
            <person name="Gostincar C."/>
            <person name="Fang C."/>
            <person name="Gunde-Cimerman N."/>
            <person name="Song Z."/>
        </authorList>
    </citation>
    <scope>NUCLEOTIDE SEQUENCE</scope>
    <source>
        <strain evidence="9">EXF-8016</strain>
    </source>
</reference>
<dbReference type="SMART" id="SM00320">
    <property type="entry name" value="WD40"/>
    <property type="match status" value="6"/>
</dbReference>
<comment type="subcellular location">
    <subcellularLocation>
        <location evidence="1">Nucleus</location>
    </subcellularLocation>
</comment>
<dbReference type="PROSITE" id="PS50294">
    <property type="entry name" value="WD_REPEATS_REGION"/>
    <property type="match status" value="1"/>
</dbReference>
<keyword evidence="3" id="KW-0677">Repeat</keyword>
<dbReference type="PROSITE" id="PS50082">
    <property type="entry name" value="WD_REPEATS_2"/>
    <property type="match status" value="1"/>
</dbReference>
<dbReference type="SUPFAM" id="SSF50978">
    <property type="entry name" value="WD40 repeat-like"/>
    <property type="match status" value="1"/>
</dbReference>
<gene>
    <name evidence="9" type="ORF">KCV03_g9254</name>
</gene>
<evidence type="ECO:0000256" key="3">
    <source>
        <dbReference type="ARBA" id="ARBA00022737"/>
    </source>
</evidence>
<evidence type="ECO:0000313" key="9">
    <source>
        <dbReference type="EMBL" id="KAH0212665.1"/>
    </source>
</evidence>
<dbReference type="GO" id="GO:0006261">
    <property type="term" value="P:DNA-templated DNA replication"/>
    <property type="evidence" value="ECO:0007669"/>
    <property type="project" value="TreeGrafter"/>
</dbReference>
<accession>A0A9P8K1T2</accession>
<dbReference type="InterPro" id="IPR015943">
    <property type="entry name" value="WD40/YVTN_repeat-like_dom_sf"/>
</dbReference>
<dbReference type="Pfam" id="PF24817">
    <property type="entry name" value="WD40_WDHD1_1st"/>
    <property type="match status" value="1"/>
</dbReference>
<dbReference type="OrthoDB" id="427368at2759"/>
<evidence type="ECO:0000256" key="5">
    <source>
        <dbReference type="PROSITE-ProRule" id="PRU00221"/>
    </source>
</evidence>
<dbReference type="Proteomes" id="UP000767238">
    <property type="component" value="Unassembled WGS sequence"/>
</dbReference>
<dbReference type="Pfam" id="PF20946">
    <property type="entry name" value="Ctf4_C"/>
    <property type="match status" value="1"/>
</dbReference>
<proteinExistence type="predicted"/>
<reference evidence="9" key="2">
    <citation type="submission" date="2021-08" db="EMBL/GenBank/DDBJ databases">
        <authorList>
            <person name="Gostincar C."/>
            <person name="Sun X."/>
            <person name="Song Z."/>
            <person name="Gunde-Cimerman N."/>
        </authorList>
    </citation>
    <scope>NUCLEOTIDE SEQUENCE</scope>
    <source>
        <strain evidence="9">EXF-8016</strain>
    </source>
</reference>
<comment type="caution">
    <text evidence="9">The sequence shown here is derived from an EMBL/GenBank/DDBJ whole genome shotgun (WGS) entry which is preliminary data.</text>
</comment>
<dbReference type="InterPro" id="IPR022100">
    <property type="entry name" value="WDHD1/CFT4_beta-prop_2nd"/>
</dbReference>
<dbReference type="AlphaFoldDB" id="A0A9P8K1T2"/>
<evidence type="ECO:0000259" key="7">
    <source>
        <dbReference type="Pfam" id="PF20946"/>
    </source>
</evidence>
<evidence type="ECO:0000256" key="2">
    <source>
        <dbReference type="ARBA" id="ARBA00022574"/>
    </source>
</evidence>
<dbReference type="InterPro" id="IPR036322">
    <property type="entry name" value="WD40_repeat_dom_sf"/>
</dbReference>
<dbReference type="InterPro" id="IPR001680">
    <property type="entry name" value="WD40_rpt"/>
</dbReference>
<feature type="repeat" description="WD" evidence="5">
    <location>
        <begin position="233"/>
        <end position="267"/>
    </location>
</feature>
<feature type="domain" description="WDHD1 first WD40" evidence="8">
    <location>
        <begin position="8"/>
        <end position="296"/>
    </location>
</feature>
<evidence type="ECO:0000313" key="10">
    <source>
        <dbReference type="Proteomes" id="UP000767238"/>
    </source>
</evidence>
<evidence type="ECO:0000259" key="8">
    <source>
        <dbReference type="Pfam" id="PF24817"/>
    </source>
</evidence>
<evidence type="ECO:0000256" key="4">
    <source>
        <dbReference type="ARBA" id="ARBA00023242"/>
    </source>
</evidence>
<dbReference type="InterPro" id="IPR048591">
    <property type="entry name" value="WDHD1/CFT4_hel"/>
</dbReference>
<dbReference type="Gene3D" id="2.130.10.10">
    <property type="entry name" value="YVTN repeat-like/Quinoprotein amine dehydrogenase"/>
    <property type="match status" value="2"/>
</dbReference>
<evidence type="ECO:0000259" key="6">
    <source>
        <dbReference type="Pfam" id="PF12341"/>
    </source>
</evidence>
<feature type="non-terminal residue" evidence="9">
    <location>
        <position position="834"/>
    </location>
</feature>
<dbReference type="InterPro" id="IPR019775">
    <property type="entry name" value="WD40_repeat_CS"/>
</dbReference>
<sequence length="834" mass="92924">MASKPRARPAHAPGPTYLAYTPNGNKLITVGLNNVIRIFTTGSDAEPVNIDVVQDSHTAVAATNDFFLTGSEDGSVCKYSLFTHSLEEVLVRSTLPIRDISISPDGLWAAVASDELVVKIVNTYDMTRVMYLRDQTRLVKHVSFDHSGSNLAVSCSDGMVYIYSLSSEEPKLVKRLDGLIKIMETDSQASSKVTWHPDGRAFCAPTPTKTVQVVSRSDWSNQKTFKADGRGDITAATWSPNGALLATASDDLSIILWNTSTQQPVITFNSDREPVLALAWHPTENLLSYTTNDGELYMHASIIPQEHEHLLRKTLVSAPFLNERPTEDAMRTLVNGGSRPGAQRRAGTPDSLDDILGDDGLSENGDAFIVDDDGAGYAEEMNGNGKRPGEHIAYPPSKRPQQYGGARWQPRLHDSFQPGSTPWRGNRRYLCLNLTGFIWTVDQDTHHTVTVEFYDRAAHRDFHFTDPFLYDKACLGEHGAAFSCPSSDQHPSLVYFRPHETWTSRTDWRTQLPAGEEVTSLSLSTSFVVVTTSKGYVRVYTLYGLPFKVYRQKSTPAVVCASWRDYVLTVGNGPIGGDGTAKLVYTIENVKRDEVCQSEDSIPLPEQSELQSVFWSDRGDPCIYDSEGVLLVCLHWRTPGQAKWVPLLDTNQLDRLASGRKEEAYWPVAVAMDKFHCIILKGGEKYPYFPRPLLSDFEFKIPVTARDEENQDESEESDVQKLEEQYVRSSVLLSLQDDLVNHTHATHAQKTEAAQRELDVDKVLLQLLAAECREGEERGMKALELVSLMKDRSGKMIEAAVKIAARFERDVLGEKISALAERRLVGLADEEEEL</sequence>
<feature type="domain" description="WDHD1/CFT4 second beta-propeller" evidence="6">
    <location>
        <begin position="415"/>
        <end position="703"/>
    </location>
</feature>
<dbReference type="PROSITE" id="PS00678">
    <property type="entry name" value="WD_REPEATS_1"/>
    <property type="match status" value="1"/>
</dbReference>
<organism evidence="9 10">
    <name type="scientific">Aureobasidium melanogenum</name>
    <name type="common">Aureobasidium pullulans var. melanogenum</name>
    <dbReference type="NCBI Taxonomy" id="46634"/>
    <lineage>
        <taxon>Eukaryota</taxon>
        <taxon>Fungi</taxon>
        <taxon>Dikarya</taxon>
        <taxon>Ascomycota</taxon>
        <taxon>Pezizomycotina</taxon>
        <taxon>Dothideomycetes</taxon>
        <taxon>Dothideomycetidae</taxon>
        <taxon>Dothideales</taxon>
        <taxon>Saccotheciaceae</taxon>
        <taxon>Aureobasidium</taxon>
    </lineage>
</organism>
<name>A0A9P8K1T2_AURME</name>
<dbReference type="GO" id="GO:0043596">
    <property type="term" value="C:nuclear replication fork"/>
    <property type="evidence" value="ECO:0007669"/>
    <property type="project" value="TreeGrafter"/>
</dbReference>
<dbReference type="EMBL" id="JAHFYH010000111">
    <property type="protein sequence ID" value="KAH0212665.1"/>
    <property type="molecule type" value="Genomic_DNA"/>
</dbReference>
<keyword evidence="4" id="KW-0539">Nucleus</keyword>
<dbReference type="GO" id="GO:0003682">
    <property type="term" value="F:chromatin binding"/>
    <property type="evidence" value="ECO:0007669"/>
    <property type="project" value="TreeGrafter"/>
</dbReference>
<feature type="domain" description="WDHD1/CFT4 helical bundle" evidence="7">
    <location>
        <begin position="721"/>
        <end position="824"/>
    </location>
</feature>
<evidence type="ECO:0000256" key="1">
    <source>
        <dbReference type="ARBA" id="ARBA00004123"/>
    </source>
</evidence>
<dbReference type="PANTHER" id="PTHR19932:SF10">
    <property type="entry name" value="WD REPEAT AND HMG-BOX DNA-BINDING PROTEIN 1"/>
    <property type="match status" value="1"/>
</dbReference>
<dbReference type="Pfam" id="PF12341">
    <property type="entry name" value="Mcl1_mid"/>
    <property type="match status" value="1"/>
</dbReference>
<dbReference type="InterPro" id="IPR057646">
    <property type="entry name" value="WD40_WDHD1_1st"/>
</dbReference>
<protein>
    <submittedName>
        <fullName evidence="9">SepB protein</fullName>
    </submittedName>
</protein>
<dbReference type="GO" id="GO:0006281">
    <property type="term" value="P:DNA repair"/>
    <property type="evidence" value="ECO:0007669"/>
    <property type="project" value="TreeGrafter"/>
</dbReference>
<dbReference type="PANTHER" id="PTHR19932">
    <property type="entry name" value="WD REPEAT AND HMG-BOX DNA BINDING PROTEIN"/>
    <property type="match status" value="1"/>
</dbReference>
<keyword evidence="2 5" id="KW-0853">WD repeat</keyword>